<feature type="signal peptide" evidence="1">
    <location>
        <begin position="1"/>
        <end position="24"/>
    </location>
</feature>
<feature type="chain" id="PRO_5015612492" evidence="1">
    <location>
        <begin position="25"/>
        <end position="399"/>
    </location>
</feature>
<keyword evidence="4" id="KW-1185">Reference proteome</keyword>
<dbReference type="InterPro" id="IPR007280">
    <property type="entry name" value="Peptidase_C_arc/bac"/>
</dbReference>
<sequence length="399" mass="41395">MTLRQFSSSAITLTLLGLASPGFAQGNLCGGAGTGGVWIGGDAASSDISNADSYLEQMALVLGGNEYVALFSVGTGTEVRVEAAGRGAGDPVIDLLDESGGIVLSDDDSGGNGAARAETFLNPGTYCMNLRSYEGGPMTAFVRVSRTDQEPLTEGIGEIENVDASTGCAAAVPLGGIDTSATASIADTPFWSFSLDAPTPVSITATNEAADPVMTLYDSNNSSLAENDDTDGLNPRLDMTEPLAAGTYCIGLQALDDATAPVTVTVTTFDPAAALQRLYDSGEASPPLDGSHPVTALGLLDTRVRQDVQASGTVSWFTIDVDDNSLLLIEAIGVGDGDPWLTVYDDLGRQIAQNDDYGDKRDSLVVVKADPGTYVVGVKHYDEATGLIRLVAERYVRAK</sequence>
<reference evidence="3 4" key="1">
    <citation type="submission" date="2018-04" db="EMBL/GenBank/DDBJ databases">
        <title>Genomic Encyclopedia of Archaeal and Bacterial Type Strains, Phase II (KMG-II): from individual species to whole genera.</title>
        <authorList>
            <person name="Goeker M."/>
        </authorList>
    </citation>
    <scope>NUCLEOTIDE SEQUENCE [LARGE SCALE GENOMIC DNA]</scope>
    <source>
        <strain evidence="3 4">DSM 29955</strain>
    </source>
</reference>
<dbReference type="Pfam" id="PF04151">
    <property type="entry name" value="PPC"/>
    <property type="match status" value="1"/>
</dbReference>
<evidence type="ECO:0000313" key="4">
    <source>
        <dbReference type="Proteomes" id="UP000244523"/>
    </source>
</evidence>
<dbReference type="SUPFAM" id="SSF89260">
    <property type="entry name" value="Collagen-binding domain"/>
    <property type="match status" value="1"/>
</dbReference>
<dbReference type="EMBL" id="QBUD01000015">
    <property type="protein sequence ID" value="PUB11038.1"/>
    <property type="molecule type" value="Genomic_DNA"/>
</dbReference>
<dbReference type="Proteomes" id="UP000244523">
    <property type="component" value="Unassembled WGS sequence"/>
</dbReference>
<organism evidence="3 4">
    <name type="scientific">Yoonia sediminilitoris</name>
    <dbReference type="NCBI Taxonomy" id="1286148"/>
    <lineage>
        <taxon>Bacteria</taxon>
        <taxon>Pseudomonadati</taxon>
        <taxon>Pseudomonadota</taxon>
        <taxon>Alphaproteobacteria</taxon>
        <taxon>Rhodobacterales</taxon>
        <taxon>Paracoccaceae</taxon>
        <taxon>Yoonia</taxon>
    </lineage>
</organism>
<feature type="domain" description="Peptidase C-terminal archaeal/bacterial" evidence="2">
    <location>
        <begin position="188"/>
        <end position="253"/>
    </location>
</feature>
<dbReference type="AlphaFoldDB" id="A0A2T6K8H5"/>
<dbReference type="Gene3D" id="2.60.120.380">
    <property type="match status" value="3"/>
</dbReference>
<proteinExistence type="predicted"/>
<dbReference type="RefSeq" id="WP_108388131.1">
    <property type="nucleotide sequence ID" value="NZ_QBUD01000015.1"/>
</dbReference>
<accession>A0A2T6K8H5</accession>
<protein>
    <submittedName>
        <fullName evidence="3">Pre-peptidase</fullName>
    </submittedName>
</protein>
<gene>
    <name evidence="3" type="ORF">C8N45_11522</name>
</gene>
<comment type="caution">
    <text evidence="3">The sequence shown here is derived from an EMBL/GenBank/DDBJ whole genome shotgun (WGS) entry which is preliminary data.</text>
</comment>
<dbReference type="OrthoDB" id="7848279at2"/>
<name>A0A2T6K8H5_9RHOB</name>
<evidence type="ECO:0000313" key="3">
    <source>
        <dbReference type="EMBL" id="PUB11038.1"/>
    </source>
</evidence>
<evidence type="ECO:0000256" key="1">
    <source>
        <dbReference type="SAM" id="SignalP"/>
    </source>
</evidence>
<keyword evidence="1" id="KW-0732">Signal</keyword>
<evidence type="ECO:0000259" key="2">
    <source>
        <dbReference type="Pfam" id="PF04151"/>
    </source>
</evidence>